<dbReference type="Proteomes" id="UP000835052">
    <property type="component" value="Unassembled WGS sequence"/>
</dbReference>
<name>A0A8S1HME5_9PELO</name>
<evidence type="ECO:0000256" key="1">
    <source>
        <dbReference type="SAM" id="Coils"/>
    </source>
</evidence>
<protein>
    <submittedName>
        <fullName evidence="2">Uncharacterized protein</fullName>
    </submittedName>
</protein>
<dbReference type="EMBL" id="CAJGYM010000105">
    <property type="protein sequence ID" value="CAD6197815.1"/>
    <property type="molecule type" value="Genomic_DNA"/>
</dbReference>
<organism evidence="2 3">
    <name type="scientific">Caenorhabditis auriculariae</name>
    <dbReference type="NCBI Taxonomy" id="2777116"/>
    <lineage>
        <taxon>Eukaryota</taxon>
        <taxon>Metazoa</taxon>
        <taxon>Ecdysozoa</taxon>
        <taxon>Nematoda</taxon>
        <taxon>Chromadorea</taxon>
        <taxon>Rhabditida</taxon>
        <taxon>Rhabditina</taxon>
        <taxon>Rhabditomorpha</taxon>
        <taxon>Rhabditoidea</taxon>
        <taxon>Rhabditidae</taxon>
        <taxon>Peloderinae</taxon>
        <taxon>Caenorhabditis</taxon>
    </lineage>
</organism>
<reference evidence="2" key="1">
    <citation type="submission" date="2020-10" db="EMBL/GenBank/DDBJ databases">
        <authorList>
            <person name="Kikuchi T."/>
        </authorList>
    </citation>
    <scope>NUCLEOTIDE SEQUENCE</scope>
    <source>
        <strain evidence="2">NKZ352</strain>
    </source>
</reference>
<keyword evidence="1" id="KW-0175">Coiled coil</keyword>
<comment type="caution">
    <text evidence="2">The sequence shown here is derived from an EMBL/GenBank/DDBJ whole genome shotgun (WGS) entry which is preliminary data.</text>
</comment>
<dbReference type="AlphaFoldDB" id="A0A8S1HME5"/>
<gene>
    <name evidence="2" type="ORF">CAUJ_LOCUS13722</name>
</gene>
<sequence>MSRRLIKKNAKTRAAIEKSEKRKEFLEELMGKMKLDENRVEGQGSSDEISDARKKEILGWIGCFDSVNFPPGTETKETLLEFVHRQNFLYKVFKDEEQAKAKEQIIETYRSLNGQFVTSEELREYCDQVKEREEFEKRRGFREIKAESLVFRQQLTDWARKNGTVISSEEAEIIKKYAALLKQNMLFKELPDFSAFENLSNDIRKLLLNQCL</sequence>
<feature type="coiled-coil region" evidence="1">
    <location>
        <begin position="9"/>
        <end position="36"/>
    </location>
</feature>
<proteinExistence type="predicted"/>
<keyword evidence="3" id="KW-1185">Reference proteome</keyword>
<accession>A0A8S1HME5</accession>
<evidence type="ECO:0000313" key="3">
    <source>
        <dbReference type="Proteomes" id="UP000835052"/>
    </source>
</evidence>
<evidence type="ECO:0000313" key="2">
    <source>
        <dbReference type="EMBL" id="CAD6197815.1"/>
    </source>
</evidence>